<feature type="compositionally biased region" description="Polar residues" evidence="6">
    <location>
        <begin position="713"/>
        <end position="735"/>
    </location>
</feature>
<keyword evidence="5" id="KW-0539">Nucleus</keyword>
<feature type="compositionally biased region" description="Polar residues" evidence="6">
    <location>
        <begin position="1"/>
        <end position="14"/>
    </location>
</feature>
<dbReference type="GO" id="GO:0005634">
    <property type="term" value="C:nucleus"/>
    <property type="evidence" value="ECO:0007669"/>
    <property type="project" value="UniProtKB-SubCell"/>
</dbReference>
<feature type="region of interest" description="Disordered" evidence="6">
    <location>
        <begin position="1"/>
        <end position="27"/>
    </location>
</feature>
<feature type="compositionally biased region" description="Polar residues" evidence="6">
    <location>
        <begin position="827"/>
        <end position="839"/>
    </location>
</feature>
<dbReference type="AlphaFoldDB" id="A0A8H5XSN8"/>
<accession>A0A8H5XSN8</accession>
<proteinExistence type="predicted"/>
<sequence>MSSMQTAQVCSLNNDDNHIHERPSPSRKRLRGARACSYCRLKKIKCSATLPACVACRQKDIRCTYPPLKRYRRAPEGYLLDETTLEEEEEAPQQHESFLEKERGLQAASEYSSSPPATELAEEHQQQHKTSEQEHENDHLHDLVIEEEHEPEHECQRRDEDDQRLEHQQHQLQRTELHRQRQRTGYPARFEETATMPLSSPADSSVSWHPSSTESVTRGSGCGGPSRDQVDILLDIFFKFIYPMPSYAFLHPETTSRRCRSHDVHRALPTSICAVAMLYLRREVDLDLGPRQDLSRRAHIVASAEDTGAWIRMAEESIWRSLETPSITKLQALLLVIHYYIETELFQRAFMLTATAARFATTMRLNYERHDLQPVAREVRRRTLWSLKMVERYFSIGLAEFDSLPMEVIYIDFPRSEEDFMAMTNDCEADASRNNQANGDCHGYCGEGGTYGLVMQLEAIRNDVMKISRKIALLETPLCNLTDLFSHHLQTLASMEKPAPILEALLSADEAFEPLRSSSNRDRSISRWLPRLLLAHISWHQAHCDISRILLPGYSEAAPAAVLVGHDHQALLAAEAQCLHHAMRIIYILTALNQHSTQHHLLEFDTAICAYHATRLILFISRFGQGRARPSPEFAVSRAELCLAALKRFFRFSALVSPIIGELEESITIFSEQQTKKQIFPSDDPEAAGSIHLTTNQGSAATANATPLAGTLSHKTTPGSSGITTNETGTANSYPATAPGMNNEPTEGQALQNEAHQLSSLRSQSRADGQFSEAVRARQRLAVHSLLRRAELSNTGRDDEEYQRSHSDGVTPGSDTTPRRPSLTVGDDQNTPSSQSSHGASAEERPRVVEASTATTDATAGLQLANLHPRTYSTTNNHATTEKSRQDTAKSRDQEPTSNRSPAAPGLVVWWAPQDWAWLLDNQLRELGQST</sequence>
<evidence type="ECO:0000256" key="3">
    <source>
        <dbReference type="ARBA" id="ARBA00023015"/>
    </source>
</evidence>
<dbReference type="Gene3D" id="4.10.240.10">
    <property type="entry name" value="Zn(2)-C6 fungal-type DNA-binding domain"/>
    <property type="match status" value="1"/>
</dbReference>
<feature type="region of interest" description="Disordered" evidence="6">
    <location>
        <begin position="709"/>
        <end position="772"/>
    </location>
</feature>
<dbReference type="GO" id="GO:0006351">
    <property type="term" value="P:DNA-templated transcription"/>
    <property type="evidence" value="ECO:0007669"/>
    <property type="project" value="InterPro"/>
</dbReference>
<feature type="compositionally biased region" description="Basic and acidic residues" evidence="6">
    <location>
        <begin position="15"/>
        <end position="24"/>
    </location>
</feature>
<evidence type="ECO:0000256" key="5">
    <source>
        <dbReference type="ARBA" id="ARBA00023242"/>
    </source>
</evidence>
<dbReference type="Pfam" id="PF04082">
    <property type="entry name" value="Fungal_trans"/>
    <property type="match status" value="1"/>
</dbReference>
<feature type="compositionally biased region" description="Polar residues" evidence="6">
    <location>
        <begin position="743"/>
        <end position="767"/>
    </location>
</feature>
<keyword evidence="4" id="KW-0804">Transcription</keyword>
<evidence type="ECO:0000313" key="9">
    <source>
        <dbReference type="Proteomes" id="UP000544331"/>
    </source>
</evidence>
<keyword evidence="9" id="KW-1185">Reference proteome</keyword>
<dbReference type="GO" id="GO:0000981">
    <property type="term" value="F:DNA-binding transcription factor activity, RNA polymerase II-specific"/>
    <property type="evidence" value="ECO:0007669"/>
    <property type="project" value="InterPro"/>
</dbReference>
<dbReference type="InterPro" id="IPR036864">
    <property type="entry name" value="Zn2-C6_fun-type_DNA-bd_sf"/>
</dbReference>
<dbReference type="InterPro" id="IPR001138">
    <property type="entry name" value="Zn2Cys6_DnaBD"/>
</dbReference>
<dbReference type="EMBL" id="JAAOAN010000865">
    <property type="protein sequence ID" value="KAF5698871.1"/>
    <property type="molecule type" value="Genomic_DNA"/>
</dbReference>
<evidence type="ECO:0000259" key="7">
    <source>
        <dbReference type="PROSITE" id="PS50048"/>
    </source>
</evidence>
<evidence type="ECO:0000256" key="1">
    <source>
        <dbReference type="ARBA" id="ARBA00004123"/>
    </source>
</evidence>
<feature type="domain" description="Zn(2)-C6 fungal-type" evidence="7">
    <location>
        <begin position="35"/>
        <end position="65"/>
    </location>
</feature>
<comment type="caution">
    <text evidence="8">The sequence shown here is derived from an EMBL/GenBank/DDBJ whole genome shotgun (WGS) entry which is preliminary data.</text>
</comment>
<evidence type="ECO:0000256" key="6">
    <source>
        <dbReference type="SAM" id="MobiDB-lite"/>
    </source>
</evidence>
<dbReference type="CDD" id="cd00067">
    <property type="entry name" value="GAL4"/>
    <property type="match status" value="1"/>
</dbReference>
<protein>
    <submittedName>
        <fullName evidence="8">Nitrate assimilation regulatory nirA</fullName>
    </submittedName>
</protein>
<dbReference type="PANTHER" id="PTHR47338:SF7">
    <property type="entry name" value="ZN(II)2CYS6 TRANSCRIPTION FACTOR (EUROFUNG)"/>
    <property type="match status" value="1"/>
</dbReference>
<organism evidence="8 9">
    <name type="scientific">Fusarium mundagurra</name>
    <dbReference type="NCBI Taxonomy" id="1567541"/>
    <lineage>
        <taxon>Eukaryota</taxon>
        <taxon>Fungi</taxon>
        <taxon>Dikarya</taxon>
        <taxon>Ascomycota</taxon>
        <taxon>Pezizomycotina</taxon>
        <taxon>Sordariomycetes</taxon>
        <taxon>Hypocreomycetidae</taxon>
        <taxon>Hypocreales</taxon>
        <taxon>Nectriaceae</taxon>
        <taxon>Fusarium</taxon>
        <taxon>Fusarium fujikuroi species complex</taxon>
    </lineage>
</organism>
<dbReference type="SUPFAM" id="SSF57701">
    <property type="entry name" value="Zn2/Cys6 DNA-binding domain"/>
    <property type="match status" value="1"/>
</dbReference>
<dbReference type="InterPro" id="IPR050815">
    <property type="entry name" value="TF_fung"/>
</dbReference>
<dbReference type="Pfam" id="PF00172">
    <property type="entry name" value="Zn_clus"/>
    <property type="match status" value="1"/>
</dbReference>
<feature type="region of interest" description="Disordered" evidence="6">
    <location>
        <begin position="792"/>
        <end position="906"/>
    </location>
</feature>
<dbReference type="SMART" id="SM00906">
    <property type="entry name" value="Fungal_trans"/>
    <property type="match status" value="1"/>
</dbReference>
<comment type="subcellular location">
    <subcellularLocation>
        <location evidence="1">Nucleus</location>
    </subcellularLocation>
</comment>
<dbReference type="PROSITE" id="PS50048">
    <property type="entry name" value="ZN2_CY6_FUNGAL_2"/>
    <property type="match status" value="1"/>
</dbReference>
<dbReference type="GO" id="GO:0008270">
    <property type="term" value="F:zinc ion binding"/>
    <property type="evidence" value="ECO:0007669"/>
    <property type="project" value="InterPro"/>
</dbReference>
<reference evidence="8 9" key="1">
    <citation type="submission" date="2020-05" db="EMBL/GenBank/DDBJ databases">
        <title>Identification and distribution of gene clusters putatively required for synthesis of sphingolipid metabolism inhibitors in phylogenetically diverse species of the filamentous fungus Fusarium.</title>
        <authorList>
            <person name="Kim H.-S."/>
            <person name="Busman M."/>
            <person name="Brown D.W."/>
            <person name="Divon H."/>
            <person name="Uhlig S."/>
            <person name="Proctor R.H."/>
        </authorList>
    </citation>
    <scope>NUCLEOTIDE SEQUENCE [LARGE SCALE GENOMIC DNA]</scope>
    <source>
        <strain evidence="8 9">NRRL 66235</strain>
    </source>
</reference>
<dbReference type="PANTHER" id="PTHR47338">
    <property type="entry name" value="ZN(II)2CYS6 TRANSCRIPTION FACTOR (EUROFUNG)-RELATED"/>
    <property type="match status" value="1"/>
</dbReference>
<feature type="compositionally biased region" description="Basic and acidic residues" evidence="6">
    <location>
        <begin position="121"/>
        <end position="179"/>
    </location>
</feature>
<keyword evidence="2" id="KW-0479">Metal-binding</keyword>
<gene>
    <name evidence="8" type="ORF">FMUND_14979</name>
</gene>
<evidence type="ECO:0000256" key="2">
    <source>
        <dbReference type="ARBA" id="ARBA00022723"/>
    </source>
</evidence>
<feature type="compositionally biased region" description="Basic and acidic residues" evidence="6">
    <location>
        <begin position="880"/>
        <end position="895"/>
    </location>
</feature>
<feature type="region of interest" description="Disordered" evidence="6">
    <location>
        <begin position="84"/>
        <end position="224"/>
    </location>
</feature>
<name>A0A8H5XSN8_9HYPO</name>
<keyword evidence="3" id="KW-0805">Transcription regulation</keyword>
<dbReference type="InterPro" id="IPR007219">
    <property type="entry name" value="XnlR_reg_dom"/>
</dbReference>
<dbReference type="Proteomes" id="UP000544331">
    <property type="component" value="Unassembled WGS sequence"/>
</dbReference>
<dbReference type="CDD" id="cd12148">
    <property type="entry name" value="fungal_TF_MHR"/>
    <property type="match status" value="1"/>
</dbReference>
<evidence type="ECO:0000256" key="4">
    <source>
        <dbReference type="ARBA" id="ARBA00023163"/>
    </source>
</evidence>
<dbReference type="PROSITE" id="PS00463">
    <property type="entry name" value="ZN2_CY6_FUNGAL_1"/>
    <property type="match status" value="1"/>
</dbReference>
<dbReference type="SMART" id="SM00066">
    <property type="entry name" value="GAL4"/>
    <property type="match status" value="1"/>
</dbReference>
<dbReference type="OrthoDB" id="103349at2759"/>
<feature type="compositionally biased region" description="Polar residues" evidence="6">
    <location>
        <begin position="196"/>
        <end position="218"/>
    </location>
</feature>
<evidence type="ECO:0000313" key="8">
    <source>
        <dbReference type="EMBL" id="KAF5698871.1"/>
    </source>
</evidence>
<dbReference type="GO" id="GO:0003677">
    <property type="term" value="F:DNA binding"/>
    <property type="evidence" value="ECO:0007669"/>
    <property type="project" value="InterPro"/>
</dbReference>